<dbReference type="Gene3D" id="3.60.21.10">
    <property type="match status" value="1"/>
</dbReference>
<feature type="region of interest" description="Disordered" evidence="1">
    <location>
        <begin position="523"/>
        <end position="558"/>
    </location>
</feature>
<feature type="compositionally biased region" description="Polar residues" evidence="1">
    <location>
        <begin position="548"/>
        <end position="557"/>
    </location>
</feature>
<protein>
    <recommendedName>
        <fullName evidence="4">Calcineurin-like phosphoesterase domain-containing protein</fullName>
    </recommendedName>
</protein>
<dbReference type="AlphaFoldDB" id="A0A6J4RW88"/>
<dbReference type="InterPro" id="IPR029052">
    <property type="entry name" value="Metallo-depent_PP-like"/>
</dbReference>
<evidence type="ECO:0000256" key="2">
    <source>
        <dbReference type="SAM" id="SignalP"/>
    </source>
</evidence>
<evidence type="ECO:0000313" key="3">
    <source>
        <dbReference type="EMBL" id="CAA9479147.1"/>
    </source>
</evidence>
<dbReference type="EMBL" id="CADCVV010000002">
    <property type="protein sequence ID" value="CAA9479147.1"/>
    <property type="molecule type" value="Genomic_DNA"/>
</dbReference>
<feature type="region of interest" description="Disordered" evidence="1">
    <location>
        <begin position="42"/>
        <end position="61"/>
    </location>
</feature>
<feature type="region of interest" description="Disordered" evidence="1">
    <location>
        <begin position="637"/>
        <end position="731"/>
    </location>
</feature>
<feature type="chain" id="PRO_5026888394" description="Calcineurin-like phosphoesterase domain-containing protein" evidence="2">
    <location>
        <begin position="26"/>
        <end position="731"/>
    </location>
</feature>
<proteinExistence type="predicted"/>
<name>A0A6J4RW88_9ACTN</name>
<reference evidence="3" key="1">
    <citation type="submission" date="2020-02" db="EMBL/GenBank/DDBJ databases">
        <authorList>
            <person name="Meier V. D."/>
        </authorList>
    </citation>
    <scope>NUCLEOTIDE SEQUENCE</scope>
    <source>
        <strain evidence="3">AVDCRST_MAG17</strain>
    </source>
</reference>
<feature type="region of interest" description="Disordered" evidence="1">
    <location>
        <begin position="174"/>
        <end position="271"/>
    </location>
</feature>
<feature type="compositionally biased region" description="Polar residues" evidence="1">
    <location>
        <begin position="523"/>
        <end position="532"/>
    </location>
</feature>
<feature type="compositionally biased region" description="Basic and acidic residues" evidence="1">
    <location>
        <begin position="193"/>
        <end position="209"/>
    </location>
</feature>
<accession>A0A6J4RW88</accession>
<dbReference type="SUPFAM" id="SSF56300">
    <property type="entry name" value="Metallo-dependent phosphatases"/>
    <property type="match status" value="1"/>
</dbReference>
<evidence type="ECO:0000256" key="1">
    <source>
        <dbReference type="SAM" id="MobiDB-lite"/>
    </source>
</evidence>
<keyword evidence="2" id="KW-0732">Signal</keyword>
<evidence type="ECO:0008006" key="4">
    <source>
        <dbReference type="Google" id="ProtNLM"/>
    </source>
</evidence>
<feature type="compositionally biased region" description="Basic and acidic residues" evidence="1">
    <location>
        <begin position="652"/>
        <end position="663"/>
    </location>
</feature>
<organism evidence="3">
    <name type="scientific">uncultured Solirubrobacterales bacterium</name>
    <dbReference type="NCBI Taxonomy" id="768556"/>
    <lineage>
        <taxon>Bacteria</taxon>
        <taxon>Bacillati</taxon>
        <taxon>Actinomycetota</taxon>
        <taxon>Thermoleophilia</taxon>
        <taxon>Solirubrobacterales</taxon>
        <taxon>environmental samples</taxon>
    </lineage>
</organism>
<feature type="signal peptide" evidence="2">
    <location>
        <begin position="1"/>
        <end position="25"/>
    </location>
</feature>
<sequence length="731" mass="78338">MTATRPVAMLLVVLVAAVFAGPAIAAPFTTVERTIEDRDGDDLLEYAPGEDHTGASNLPAARNECEDRREPGFQLPRSCSIFHFLQLSDFQMVDEESPGRVEFFDTTQRGPFNPFSSAYRPQESLTTQVTESMVRQARNSVSPVTANPLELTLLTGDNADSQQFNETRWFIDILDGTAGPGNPDPEAQSDPSAQDRKIEPDSGIPRDVEPGEGLPPGACDATPGSIYDGVRNNGTAGPGDPGPAYYEPDATRPGKDDGDGYSPNPARNFSEVGRRVTVRDFPGLLEDANEPFEAIGLDMPWYSAFGNHDALVQGNDPNAYFGPGGPFDPTPNAAKETSNPVFQAVATGCVKPTSAAAVTGIENFSQQAKNLVESSAPPEDVDAVVEAARTFLAQQAAAGGATLVPPDRRRCYLAKDEPKIGAPDPCTVSWIDQHSKTTGTPVGHGFRERPPEAELNNDGYYSFSPKPGLRLIALDTVTDECGGEFCSEGSIDDTQFEWLRRELESAAAAGQYAIAYGHHTLRTLRQPNTDPTESPVHYGQRADREDPNNPQNPSPSETLEELFCLNPNVLAYVAGHEHENVVERHECVKEDKPPPTPGPGDFVEVGTAAHIDFPQQSRMIELVDAGGEIAMVLTMLDHDGPANPGGPPPRCSTERGSDGRDGCGEAGEEPTRLSSIARELTFNDYQHSRSGARGGRDDRNIVVPLGRPFPCPSGPGDPCDPSVSDPPPSGG</sequence>
<feature type="compositionally biased region" description="Basic and acidic residues" evidence="1">
    <location>
        <begin position="249"/>
        <end position="258"/>
    </location>
</feature>
<gene>
    <name evidence="3" type="ORF">AVDCRST_MAG17-46</name>
</gene>